<dbReference type="OrthoDB" id="346265at2759"/>
<dbReference type="RefSeq" id="XP_013231919.1">
    <property type="nucleotide sequence ID" value="XM_013376465.1"/>
</dbReference>
<reference evidence="2" key="1">
    <citation type="submission" date="2013-10" db="EMBL/GenBank/DDBJ databases">
        <title>Genomic analysis of the causative agents of coccidiosis in chickens.</title>
        <authorList>
            <person name="Reid A.J."/>
            <person name="Blake D."/>
            <person name="Billington K."/>
            <person name="Browne H."/>
            <person name="Dunn M."/>
            <person name="Hung S."/>
            <person name="Kawahara F."/>
            <person name="Miranda-Saavedra D."/>
            <person name="Mourier T."/>
            <person name="Nagra H."/>
            <person name="Otto T.D."/>
            <person name="Rawlings N."/>
            <person name="Sanchez A."/>
            <person name="Sanders M."/>
            <person name="Subramaniam C."/>
            <person name="Tay Y."/>
            <person name="Dear P."/>
            <person name="Doerig C."/>
            <person name="Gruber A."/>
            <person name="Parkinson J."/>
            <person name="Shirley M."/>
            <person name="Wan K.L."/>
            <person name="Berriman M."/>
            <person name="Tomley F."/>
            <person name="Pain A."/>
        </authorList>
    </citation>
    <scope>NUCLEOTIDE SEQUENCE [LARGE SCALE GENOMIC DNA]</scope>
    <source>
        <strain evidence="2">Houghton</strain>
    </source>
</reference>
<evidence type="ECO:0000313" key="2">
    <source>
        <dbReference type="EMBL" id="CDJ41169.1"/>
    </source>
</evidence>
<feature type="compositionally biased region" description="Polar residues" evidence="1">
    <location>
        <begin position="561"/>
        <end position="571"/>
    </location>
</feature>
<feature type="region of interest" description="Disordered" evidence="1">
    <location>
        <begin position="720"/>
        <end position="760"/>
    </location>
</feature>
<feature type="compositionally biased region" description="Basic and acidic residues" evidence="1">
    <location>
        <begin position="492"/>
        <end position="511"/>
    </location>
</feature>
<dbReference type="AlphaFoldDB" id="U6KXW0"/>
<feature type="region of interest" description="Disordered" evidence="1">
    <location>
        <begin position="930"/>
        <end position="949"/>
    </location>
</feature>
<sequence>MHCQRKSLSSVCLVSPTERDSASSQCEENVNLSVTGDGLSNGETISTRGELPDTDLRPPSCRKMLGNHYQQKPAHSFLSVATLRRSVPQAETPKLSSCSDYLGLRAAKTVKSTSSFLEPSLRPSIRSAEARPNASRGRPVKPHCNVMVEEQRRRQSVRNNEQFTVATNTGYFLLPPWAAVHVGSHDLTECPIQATRVSSAAGPAFVSVLNKPRRSGQRASLVGSRYFIAPRKRTLTTFREWLAEDHRHSRKAWGPSGQFPARRGLSHSATTERSRCILTAAATQRNAVETRARHAVEAEVRELSTNKTPQQQQEAYVSAQKEALASQKQDQQIVDEAEAREEARAAAAAAAAAAASAAIAQAQWPSRHKARQQELEQMHRQEAKEKHRPAVRSACDRQPPSIANRASCRPKSIVPRAKGEANQKSSRAAQRHLGASAASTSEPAKLATARRAKHSVSSPPAASITKFHRSGRHQSSVLPSRANLKQHSAQRRQRDPTSRFEEHSAHLDSSDKSSQGSAEEEDSHPFNPLEEVMVLLRKLKTTENYSLDIGRKKRGVGKASKSPSNGPQMGQSFPAMLETVSTTAQANDVSNKLIVGLAATEREGRPEHEHYNHESDKSQHALSDLKNLPLEAFDIPEDYGEACPQALLERCRSECQLRRLETRHQKSELPQKTSSRHSASLTVASQVSANNPYHPSKLEEDPICNNDEAAVGLEVQRKEKQLMADASQGEATSTGKPAESEAGQASPPCQMPEMLPENAPPLGEVTAAAAKSSEGEAEAEVLHFVGSSWTHIPCIVLGYDSGQRRFEVKLRDGTIKTVRRLALRFCFEPPHLQQQRLEACTNRRRQAVLRQQLLNSVNSLPSSAFAPLPQNFLASIVKAATAVGRLRSMSSHMDTLRPAIQYLKDRFLEGSKLSAVLYCAERLRASGKLESISANSSSQKQQQGLQNQDLRQEEALQGPPLLLQVLQPMFSPALPAFGRLNVGASAAFEGAMLALRKKPLFANEKTFKVPDPEQYLVYQQALALDVADALRELGRDSLCHALITLHSTGGGTTGIAVGASASSPATLNTVVTGLPETFLRRQLIRFNVMLRSNLLSFVTDSANEWKSYMLRAAVDEQLGQRSHQSGDATLAAGFQFEGNASCLLQLSILIADDSAVFHPSPDKQAKATHLPISKPKQHTFLDFVPPITSR</sequence>
<dbReference type="VEuPathDB" id="ToxoDB:ETH2_0530600"/>
<feature type="compositionally biased region" description="Low complexity" evidence="1">
    <location>
        <begin position="939"/>
        <end position="949"/>
    </location>
</feature>
<evidence type="ECO:0000256" key="1">
    <source>
        <dbReference type="SAM" id="MobiDB-lite"/>
    </source>
</evidence>
<dbReference type="GeneID" id="25253913"/>
<reference evidence="2" key="2">
    <citation type="submission" date="2013-10" db="EMBL/GenBank/DDBJ databases">
        <authorList>
            <person name="Aslett M."/>
        </authorList>
    </citation>
    <scope>NUCLEOTIDE SEQUENCE [LARGE SCALE GENOMIC DNA]</scope>
    <source>
        <strain evidence="2">Houghton</strain>
    </source>
</reference>
<name>U6KXW0_EIMTE</name>
<proteinExistence type="predicted"/>
<dbReference type="VEuPathDB" id="ToxoDB:ETH_00024005"/>
<accession>U6KXW0</accession>
<dbReference type="Proteomes" id="UP000030747">
    <property type="component" value="Unassembled WGS sequence"/>
</dbReference>
<dbReference type="EMBL" id="HG675525">
    <property type="protein sequence ID" value="CDJ41169.1"/>
    <property type="molecule type" value="Genomic_DNA"/>
</dbReference>
<keyword evidence="3" id="KW-1185">Reference proteome</keyword>
<feature type="region of interest" description="Disordered" evidence="1">
    <location>
        <begin position="35"/>
        <end position="56"/>
    </location>
</feature>
<organism evidence="2 3">
    <name type="scientific">Eimeria tenella</name>
    <name type="common">Coccidian parasite</name>
    <dbReference type="NCBI Taxonomy" id="5802"/>
    <lineage>
        <taxon>Eukaryota</taxon>
        <taxon>Sar</taxon>
        <taxon>Alveolata</taxon>
        <taxon>Apicomplexa</taxon>
        <taxon>Conoidasida</taxon>
        <taxon>Coccidia</taxon>
        <taxon>Eucoccidiorida</taxon>
        <taxon>Eimeriorina</taxon>
        <taxon>Eimeriidae</taxon>
        <taxon>Eimeria</taxon>
    </lineage>
</organism>
<feature type="region of interest" description="Disordered" evidence="1">
    <location>
        <begin position="362"/>
        <end position="528"/>
    </location>
</feature>
<feature type="compositionally biased region" description="Basic and acidic residues" evidence="1">
    <location>
        <begin position="371"/>
        <end position="385"/>
    </location>
</feature>
<gene>
    <name evidence="2" type="ORF">ETH_00024005</name>
</gene>
<protein>
    <submittedName>
        <fullName evidence="2">Uncharacterized protein</fullName>
    </submittedName>
</protein>
<feature type="compositionally biased region" description="Polar residues" evidence="1">
    <location>
        <begin position="473"/>
        <end position="487"/>
    </location>
</feature>
<evidence type="ECO:0000313" key="3">
    <source>
        <dbReference type="Proteomes" id="UP000030747"/>
    </source>
</evidence>
<feature type="region of interest" description="Disordered" evidence="1">
    <location>
        <begin position="553"/>
        <end position="572"/>
    </location>
</feature>